<dbReference type="GO" id="GO:0016787">
    <property type="term" value="F:hydrolase activity"/>
    <property type="evidence" value="ECO:0007669"/>
    <property type="project" value="UniProtKB-KW"/>
</dbReference>
<dbReference type="InterPro" id="IPR000212">
    <property type="entry name" value="DNA_helicase_UvrD/REP"/>
</dbReference>
<reference evidence="13" key="1">
    <citation type="journal article" date="2020" name="Nature">
        <title>Giant virus diversity and host interactions through global metagenomics.</title>
        <authorList>
            <person name="Schulz F."/>
            <person name="Roux S."/>
            <person name="Paez-Espino D."/>
            <person name="Jungbluth S."/>
            <person name="Walsh D.A."/>
            <person name="Denef V.J."/>
            <person name="McMahon K.D."/>
            <person name="Konstantinidis K.T."/>
            <person name="Eloe-Fadrosh E.A."/>
            <person name="Kyrpides N.C."/>
            <person name="Woyke T."/>
        </authorList>
    </citation>
    <scope>NUCLEOTIDE SEQUENCE</scope>
    <source>
        <strain evidence="13">GVMAG-M-3300023184-177</strain>
    </source>
</reference>
<dbReference type="Gene3D" id="3.40.50.300">
    <property type="entry name" value="P-loop containing nucleotide triphosphate hydrolases"/>
    <property type="match status" value="2"/>
</dbReference>
<keyword evidence="5" id="KW-0067">ATP-binding</keyword>
<evidence type="ECO:0000256" key="9">
    <source>
        <dbReference type="ARBA" id="ARBA00034808"/>
    </source>
</evidence>
<comment type="catalytic activity">
    <reaction evidence="8">
        <text>Couples ATP hydrolysis with the unwinding of duplex DNA by translocating in the 3'-5' direction.</text>
        <dbReference type="EC" id="5.6.2.4"/>
    </reaction>
</comment>
<accession>A0A6C0HV94</accession>
<evidence type="ECO:0000256" key="4">
    <source>
        <dbReference type="ARBA" id="ARBA00022806"/>
    </source>
</evidence>
<dbReference type="CDD" id="cd17932">
    <property type="entry name" value="DEXQc_UvrD"/>
    <property type="match status" value="1"/>
</dbReference>
<evidence type="ECO:0000259" key="12">
    <source>
        <dbReference type="PROSITE" id="PS51217"/>
    </source>
</evidence>
<keyword evidence="3" id="KW-0378">Hydrolase</keyword>
<evidence type="ECO:0000256" key="1">
    <source>
        <dbReference type="ARBA" id="ARBA00009922"/>
    </source>
</evidence>
<sequence length="925" mass="107491">MDVDTIIIRKKEILSEINIHQKKLLTLETELLTLEKMVANFSEMNIADSLSLSEQQKSIVESKEKNILVVACPGSGKTHTLISKYIHLVTKDKINPANIIMITFTKKAGMEMNQRISNILPNKLPYYVGSLHGLGFRLLQEYNKINYTVLDENDSHTIMRKCADIVLVPCTELCDDEVALVRRQIVYIYDKISTSYPPNINDAIKQLSISAKYKTIINNILKEYKNEKKKQNLVDFNDLMIQFCQLLGTKKINPFLENIKYIFFDEYQDVNPVQNYILSCFKNTANIMVVGDDAQAIYAFRGSSVKYIWDFKNTFDNVATYYLETNYRSTPSIVNCFQDIISHNINQFTKNVKSNQTENGLKPYIMCHNTNIEQYKWVADDIAKKYKNGIPLREMVVLSRKNSSLDMLEHELLNHSIPVIKSIGISLLNKQHIKDFIAFLIIITNPKSLIHWKRILALHKQIGIARANEICDLNDNINEAISEFLEDNPNITSLQLLLDFMISLKHKSIKEQIHMIQFYLINLWEINNTHAKSYNMESRKNDLLALLMFMNKQSIEEFISNIHLNLEIDAVEDCLFLSTVHGSKGLEWEHVYIIDMDCKNFPNVRQSYYKDEIDNVMEERRLFYVAASRAKKYLCINFYQDNQVAISPFIRELNNTTYIGSNLSKSLSANYQFTGNISTDVNNYLRYNGYESLSEMVLEIPSNKENIGLKMELPVPTTIKNRFIVGNMMDILVSKILHNNFSQNIDVFELNQNNNKLPEKIYQDYIDKYNDWRNIIDEMFYIATCKYTNDNSMNNINIDEWKTYLCSDLINNYYSSVEKCIVKLINSMNNNMIKIHTNITMSPIKGEIDFMINDTLIEMKTSPDDACTFPNVCQALMYGYLLKKKNIEINNIIILNIWDGTINKFDVSSFNFIKFKKILYNANKN</sequence>
<dbReference type="Gene3D" id="1.10.10.160">
    <property type="match status" value="1"/>
</dbReference>
<evidence type="ECO:0000256" key="5">
    <source>
        <dbReference type="ARBA" id="ARBA00022840"/>
    </source>
</evidence>
<dbReference type="PANTHER" id="PTHR11070:SF2">
    <property type="entry name" value="ATP-DEPENDENT DNA HELICASE SRS2"/>
    <property type="match status" value="1"/>
</dbReference>
<comment type="similarity">
    <text evidence="1">Belongs to the helicase family. UvrD subfamily.</text>
</comment>
<evidence type="ECO:0000313" key="13">
    <source>
        <dbReference type="EMBL" id="QHT84658.1"/>
    </source>
</evidence>
<proteinExistence type="inferred from homology"/>
<dbReference type="GO" id="GO:0000725">
    <property type="term" value="P:recombinational repair"/>
    <property type="evidence" value="ECO:0007669"/>
    <property type="project" value="TreeGrafter"/>
</dbReference>
<keyword evidence="2" id="KW-0547">Nucleotide-binding</keyword>
<evidence type="ECO:0000256" key="6">
    <source>
        <dbReference type="ARBA" id="ARBA00023125"/>
    </source>
</evidence>
<keyword evidence="7" id="KW-0413">Isomerase</keyword>
<evidence type="ECO:0000256" key="2">
    <source>
        <dbReference type="ARBA" id="ARBA00022741"/>
    </source>
</evidence>
<dbReference type="PROSITE" id="PS51217">
    <property type="entry name" value="UVRD_HELICASE_CTER"/>
    <property type="match status" value="1"/>
</dbReference>
<evidence type="ECO:0000256" key="7">
    <source>
        <dbReference type="ARBA" id="ARBA00023235"/>
    </source>
</evidence>
<dbReference type="InterPro" id="IPR014017">
    <property type="entry name" value="DNA_helicase_UvrD-like_C"/>
</dbReference>
<dbReference type="Pfam" id="PF00580">
    <property type="entry name" value="UvrD-helicase"/>
    <property type="match status" value="1"/>
</dbReference>
<dbReference type="GO" id="GO:0043138">
    <property type="term" value="F:3'-5' DNA helicase activity"/>
    <property type="evidence" value="ECO:0007669"/>
    <property type="project" value="UniProtKB-EC"/>
</dbReference>
<feature type="domain" description="UvrD-like helicase C-terminal" evidence="12">
    <location>
        <begin position="331"/>
        <end position="585"/>
    </location>
</feature>
<dbReference type="SUPFAM" id="SSF52540">
    <property type="entry name" value="P-loop containing nucleoside triphosphate hydrolases"/>
    <property type="match status" value="1"/>
</dbReference>
<dbReference type="InterPro" id="IPR027417">
    <property type="entry name" value="P-loop_NTPase"/>
</dbReference>
<dbReference type="PANTHER" id="PTHR11070">
    <property type="entry name" value="UVRD / RECB / PCRA DNA HELICASE FAMILY MEMBER"/>
    <property type="match status" value="1"/>
</dbReference>
<organism evidence="13">
    <name type="scientific">viral metagenome</name>
    <dbReference type="NCBI Taxonomy" id="1070528"/>
    <lineage>
        <taxon>unclassified sequences</taxon>
        <taxon>metagenomes</taxon>
        <taxon>organismal metagenomes</taxon>
    </lineage>
</organism>
<evidence type="ECO:0000256" key="8">
    <source>
        <dbReference type="ARBA" id="ARBA00034617"/>
    </source>
</evidence>
<name>A0A6C0HV94_9ZZZZ</name>
<dbReference type="GO" id="GO:0005524">
    <property type="term" value="F:ATP binding"/>
    <property type="evidence" value="ECO:0007669"/>
    <property type="project" value="UniProtKB-KW"/>
</dbReference>
<dbReference type="EC" id="5.6.2.4" evidence="9"/>
<dbReference type="AlphaFoldDB" id="A0A6C0HV94"/>
<dbReference type="GO" id="GO:0003677">
    <property type="term" value="F:DNA binding"/>
    <property type="evidence" value="ECO:0007669"/>
    <property type="project" value="UniProtKB-KW"/>
</dbReference>
<dbReference type="EMBL" id="MN740022">
    <property type="protein sequence ID" value="QHT84658.1"/>
    <property type="molecule type" value="Genomic_DNA"/>
</dbReference>
<protein>
    <recommendedName>
        <fullName evidence="9">DNA 3'-5' helicase</fullName>
        <ecNumber evidence="9">5.6.2.4</ecNumber>
    </recommendedName>
</protein>
<dbReference type="PROSITE" id="PS51198">
    <property type="entry name" value="UVRD_HELICASE_ATP_BIND"/>
    <property type="match status" value="1"/>
</dbReference>
<keyword evidence="4" id="KW-0347">Helicase</keyword>
<dbReference type="InterPro" id="IPR014016">
    <property type="entry name" value="UvrD-like_ATP-bd"/>
</dbReference>
<evidence type="ECO:0000256" key="3">
    <source>
        <dbReference type="ARBA" id="ARBA00022801"/>
    </source>
</evidence>
<keyword evidence="6" id="KW-0238">DNA-binding</keyword>
<dbReference type="Gene3D" id="1.10.486.10">
    <property type="entry name" value="PCRA, domain 4"/>
    <property type="match status" value="1"/>
</dbReference>
<evidence type="ECO:0000256" key="10">
    <source>
        <dbReference type="ARBA" id="ARBA00048988"/>
    </source>
</evidence>
<dbReference type="InterPro" id="IPR013986">
    <property type="entry name" value="DExx_box_DNA_helicase_dom_sf"/>
</dbReference>
<feature type="domain" description="UvrD-like helicase ATP-binding" evidence="11">
    <location>
        <begin position="50"/>
        <end position="330"/>
    </location>
</feature>
<comment type="catalytic activity">
    <reaction evidence="10">
        <text>ATP + H2O = ADP + phosphate + H(+)</text>
        <dbReference type="Rhea" id="RHEA:13065"/>
        <dbReference type="ChEBI" id="CHEBI:15377"/>
        <dbReference type="ChEBI" id="CHEBI:15378"/>
        <dbReference type="ChEBI" id="CHEBI:30616"/>
        <dbReference type="ChEBI" id="CHEBI:43474"/>
        <dbReference type="ChEBI" id="CHEBI:456216"/>
        <dbReference type="EC" id="5.6.2.4"/>
    </reaction>
</comment>
<dbReference type="Pfam" id="PF13361">
    <property type="entry name" value="UvrD_C"/>
    <property type="match status" value="1"/>
</dbReference>
<evidence type="ECO:0000259" key="11">
    <source>
        <dbReference type="PROSITE" id="PS51198"/>
    </source>
</evidence>